<evidence type="ECO:0000256" key="8">
    <source>
        <dbReference type="ARBA" id="ARBA00022989"/>
    </source>
</evidence>
<dbReference type="Gramene" id="QL03p050850:mrna">
    <property type="protein sequence ID" value="QL03p050850:mrna"/>
    <property type="gene ID" value="QL03p050850"/>
</dbReference>
<keyword evidence="9 10" id="KW-0472">Membrane</keyword>
<evidence type="ECO:0000256" key="1">
    <source>
        <dbReference type="ARBA" id="ARBA00004651"/>
    </source>
</evidence>
<proteinExistence type="inferred from homology"/>
<dbReference type="FunFam" id="1.20.1280.290:FF:000001">
    <property type="entry name" value="Bidirectional sugar transporter SWEET"/>
    <property type="match status" value="1"/>
</dbReference>
<keyword evidence="12" id="KW-1185">Reference proteome</keyword>
<dbReference type="Gene3D" id="1.20.1280.290">
    <property type="match status" value="2"/>
</dbReference>
<dbReference type="AlphaFoldDB" id="A0A7N2L9A2"/>
<evidence type="ECO:0000256" key="2">
    <source>
        <dbReference type="ARBA" id="ARBA00007809"/>
    </source>
</evidence>
<reference evidence="11" key="2">
    <citation type="submission" date="2021-01" db="UniProtKB">
        <authorList>
            <consortium name="EnsemblPlants"/>
        </authorList>
    </citation>
    <scope>IDENTIFICATION</scope>
</reference>
<comment type="similarity">
    <text evidence="2 10">Belongs to the SWEET sugar transporter family.</text>
</comment>
<feature type="transmembrane region" description="Helical" evidence="10">
    <location>
        <begin position="199"/>
        <end position="216"/>
    </location>
</feature>
<dbReference type="Proteomes" id="UP000594261">
    <property type="component" value="Chromosome 3"/>
</dbReference>
<dbReference type="PANTHER" id="PTHR10791">
    <property type="entry name" value="RAG1-ACTIVATING PROTEIN 1"/>
    <property type="match status" value="1"/>
</dbReference>
<dbReference type="GO" id="GO:0051119">
    <property type="term" value="F:sugar transmembrane transporter activity"/>
    <property type="evidence" value="ECO:0007669"/>
    <property type="project" value="InterPro"/>
</dbReference>
<evidence type="ECO:0000256" key="9">
    <source>
        <dbReference type="ARBA" id="ARBA00023136"/>
    </source>
</evidence>
<feature type="transmembrane region" description="Helical" evidence="10">
    <location>
        <begin position="131"/>
        <end position="151"/>
    </location>
</feature>
<evidence type="ECO:0000256" key="10">
    <source>
        <dbReference type="RuleBase" id="RU910715"/>
    </source>
</evidence>
<keyword evidence="7" id="KW-0677">Repeat</keyword>
<dbReference type="EMBL" id="LRBV02000003">
    <property type="status" value="NOT_ANNOTATED_CDS"/>
    <property type="molecule type" value="Genomic_DNA"/>
</dbReference>
<feature type="transmembrane region" description="Helical" evidence="10">
    <location>
        <begin position="100"/>
        <end position="119"/>
    </location>
</feature>
<feature type="transmembrane region" description="Helical" evidence="10">
    <location>
        <begin position="77"/>
        <end position="94"/>
    </location>
</feature>
<evidence type="ECO:0000256" key="4">
    <source>
        <dbReference type="ARBA" id="ARBA00022475"/>
    </source>
</evidence>
<evidence type="ECO:0000256" key="6">
    <source>
        <dbReference type="ARBA" id="ARBA00022692"/>
    </source>
</evidence>
<keyword evidence="6 10" id="KW-0812">Transmembrane</keyword>
<keyword evidence="5 10" id="KW-0762">Sugar transport</keyword>
<feature type="transmembrane region" description="Helical" evidence="10">
    <location>
        <begin position="36"/>
        <end position="56"/>
    </location>
</feature>
<dbReference type="PANTHER" id="PTHR10791:SF222">
    <property type="entry name" value="BIDIRECTIONAL SUGAR TRANSPORTER SWEET15"/>
    <property type="match status" value="1"/>
</dbReference>
<keyword evidence="8 10" id="KW-1133">Transmembrane helix</keyword>
<dbReference type="Pfam" id="PF03083">
    <property type="entry name" value="MtN3_slv"/>
    <property type="match status" value="2"/>
</dbReference>
<organism evidence="11 12">
    <name type="scientific">Quercus lobata</name>
    <name type="common">Valley oak</name>
    <dbReference type="NCBI Taxonomy" id="97700"/>
    <lineage>
        <taxon>Eukaryota</taxon>
        <taxon>Viridiplantae</taxon>
        <taxon>Streptophyta</taxon>
        <taxon>Embryophyta</taxon>
        <taxon>Tracheophyta</taxon>
        <taxon>Spermatophyta</taxon>
        <taxon>Magnoliopsida</taxon>
        <taxon>eudicotyledons</taxon>
        <taxon>Gunneridae</taxon>
        <taxon>Pentapetalae</taxon>
        <taxon>rosids</taxon>
        <taxon>fabids</taxon>
        <taxon>Fagales</taxon>
        <taxon>Fagaceae</taxon>
        <taxon>Quercus</taxon>
    </lineage>
</organism>
<dbReference type="OMA" id="DHAHIHK"/>
<evidence type="ECO:0000256" key="7">
    <source>
        <dbReference type="ARBA" id="ARBA00022737"/>
    </source>
</evidence>
<dbReference type="InterPro" id="IPR004316">
    <property type="entry name" value="SWEET_rpt"/>
</dbReference>
<accession>A0A7N2L9A2</accession>
<feature type="transmembrane region" description="Helical" evidence="10">
    <location>
        <begin position="163"/>
        <end position="187"/>
    </location>
</feature>
<comment type="subcellular location">
    <subcellularLocation>
        <location evidence="1 10">Cell membrane</location>
        <topology evidence="1 10">Multi-pass membrane protein</topology>
    </subcellularLocation>
</comment>
<dbReference type="EnsemblPlants" id="QL03p050850:mrna">
    <property type="protein sequence ID" value="QL03p050850:mrna"/>
    <property type="gene ID" value="QL03p050850"/>
</dbReference>
<dbReference type="GO" id="GO:0005886">
    <property type="term" value="C:plasma membrane"/>
    <property type="evidence" value="ECO:0007669"/>
    <property type="project" value="UniProtKB-SubCell"/>
</dbReference>
<dbReference type="FunFam" id="1.20.1280.290:FF:000003">
    <property type="entry name" value="Bidirectional sugar transporter SWEET"/>
    <property type="match status" value="1"/>
</dbReference>
<evidence type="ECO:0000313" key="11">
    <source>
        <dbReference type="EnsemblPlants" id="QL03p050850:mrna"/>
    </source>
</evidence>
<keyword evidence="3 10" id="KW-0813">Transport</keyword>
<dbReference type="InterPro" id="IPR047664">
    <property type="entry name" value="SWEET"/>
</dbReference>
<keyword evidence="4" id="KW-1003">Cell membrane</keyword>
<evidence type="ECO:0000313" key="12">
    <source>
        <dbReference type="Proteomes" id="UP000594261"/>
    </source>
</evidence>
<dbReference type="InParanoid" id="A0A7N2L9A2"/>
<reference evidence="11 12" key="1">
    <citation type="journal article" date="2016" name="G3 (Bethesda)">
        <title>First Draft Assembly and Annotation of the Genome of a California Endemic Oak Quercus lobata Nee (Fagaceae).</title>
        <authorList>
            <person name="Sork V.L."/>
            <person name="Fitz-Gibbon S.T."/>
            <person name="Puiu D."/>
            <person name="Crepeau M."/>
            <person name="Gugger P.F."/>
            <person name="Sherman R."/>
            <person name="Stevens K."/>
            <person name="Langley C.H."/>
            <person name="Pellegrini M."/>
            <person name="Salzberg S.L."/>
        </authorList>
    </citation>
    <scope>NUCLEOTIDE SEQUENCE [LARGE SCALE GENOMIC DNA]</scope>
    <source>
        <strain evidence="11 12">cv. SW786</strain>
    </source>
</reference>
<feature type="transmembrane region" description="Helical" evidence="10">
    <location>
        <begin position="222"/>
        <end position="243"/>
    </location>
</feature>
<evidence type="ECO:0000256" key="5">
    <source>
        <dbReference type="ARBA" id="ARBA00022597"/>
    </source>
</evidence>
<evidence type="ECO:0000256" key="3">
    <source>
        <dbReference type="ARBA" id="ARBA00022448"/>
    </source>
</evidence>
<dbReference type="FunCoup" id="A0A7N2L9A2">
    <property type="interactions" value="986"/>
</dbReference>
<dbReference type="GO" id="GO:0008515">
    <property type="term" value="F:sucrose transmembrane transporter activity"/>
    <property type="evidence" value="ECO:0007669"/>
    <property type="project" value="UniProtKB-ARBA"/>
</dbReference>
<comment type="function">
    <text evidence="10">Mediates both low-affinity uptake and efflux of sugar across the membrane.</text>
</comment>
<sequence length="307" mass="34682">MPLGERSGDKESHFCGVETEFNDDMPLLLSHNLSSVGFDFVVATLVRNIISFLVFLAPVPTFYRIFKKKSTQGFQSVPYVVALFSSILWLYYAMLKKNAMLLITINSFGCAIEMIYIILYITYAPRAPGNLALKVFVSMNMGLFTSILLVTHFAVKEKFRVEFLGWVCVAISVSVFAAPLSIVAQVIRTRSVEFMPFNLSFFLTLSAMMWFAYGLFLKDICIAIPNIVGFFLGLLQMLLYAIYRNKKKVIEENKLPDQQLKNIAIISTLGTAEVFPVDIESYANGESVNNDAKEHEQLEELEKSMET</sequence>
<name>A0A7N2L9A2_QUELO</name>
<protein>
    <recommendedName>
        <fullName evidence="10">Bidirectional sugar transporter SWEET</fullName>
    </recommendedName>
</protein>